<dbReference type="GO" id="GO:0005509">
    <property type="term" value="F:calcium ion binding"/>
    <property type="evidence" value="ECO:0007669"/>
    <property type="project" value="TreeGrafter"/>
</dbReference>
<dbReference type="PANTHER" id="PTHR10907">
    <property type="entry name" value="REGUCALCIN"/>
    <property type="match status" value="1"/>
</dbReference>
<sequence>LLTRQDGAPRHWQFDEPVSAAGWLDDTRLLIASASALLAFSLETGQSEKVCALEADTPVTRSNDGRADPFGGFWIGTMGRSAEAGAGAIYRYYKGELRKLFGQITISNAICFSPDGLYGYFTDTETAQIMRVALDQTDGWPKGDPQVWCDLRAEGHRPDGAVTDADGNLWSAQYGSARMACYDPQGRFLRAIALPARNTTCPAFGGAGLATLYCTSAAQNLDADVLEREPGHGQTFAVTEAGIGRPEPRVLL</sequence>
<organism evidence="3">
    <name type="scientific">marine sediment metagenome</name>
    <dbReference type="NCBI Taxonomy" id="412755"/>
    <lineage>
        <taxon>unclassified sequences</taxon>
        <taxon>metagenomes</taxon>
        <taxon>ecological metagenomes</taxon>
    </lineage>
</organism>
<evidence type="ECO:0000256" key="1">
    <source>
        <dbReference type="ARBA" id="ARBA00008853"/>
    </source>
</evidence>
<dbReference type="GO" id="GO:0019853">
    <property type="term" value="P:L-ascorbic acid biosynthetic process"/>
    <property type="evidence" value="ECO:0007669"/>
    <property type="project" value="TreeGrafter"/>
</dbReference>
<dbReference type="InterPro" id="IPR005511">
    <property type="entry name" value="SMP-30"/>
</dbReference>
<dbReference type="EMBL" id="LAZR01028697">
    <property type="protein sequence ID" value="KKL61820.1"/>
    <property type="molecule type" value="Genomic_DNA"/>
</dbReference>
<dbReference type="Gene3D" id="2.120.10.30">
    <property type="entry name" value="TolB, C-terminal domain"/>
    <property type="match status" value="1"/>
</dbReference>
<dbReference type="PANTHER" id="PTHR10907:SF47">
    <property type="entry name" value="REGUCALCIN"/>
    <property type="match status" value="1"/>
</dbReference>
<dbReference type="InterPro" id="IPR013658">
    <property type="entry name" value="SGL"/>
</dbReference>
<dbReference type="PRINTS" id="PR01790">
    <property type="entry name" value="SMP30FAMILY"/>
</dbReference>
<evidence type="ECO:0000313" key="3">
    <source>
        <dbReference type="EMBL" id="KKL61820.1"/>
    </source>
</evidence>
<protein>
    <recommendedName>
        <fullName evidence="2">SMP-30/Gluconolactonase/LRE-like region domain-containing protein</fullName>
    </recommendedName>
</protein>
<feature type="domain" description="SMP-30/Gluconolactonase/LRE-like region" evidence="2">
    <location>
        <begin position="3"/>
        <end position="217"/>
    </location>
</feature>
<comment type="caution">
    <text evidence="3">The sequence shown here is derived from an EMBL/GenBank/DDBJ whole genome shotgun (WGS) entry which is preliminary data.</text>
</comment>
<dbReference type="GO" id="GO:0004341">
    <property type="term" value="F:gluconolactonase activity"/>
    <property type="evidence" value="ECO:0007669"/>
    <property type="project" value="TreeGrafter"/>
</dbReference>
<accession>A0A0F9FWU9</accession>
<dbReference type="InterPro" id="IPR011042">
    <property type="entry name" value="6-blade_b-propeller_TolB-like"/>
</dbReference>
<feature type="non-terminal residue" evidence="3">
    <location>
        <position position="1"/>
    </location>
</feature>
<reference evidence="3" key="1">
    <citation type="journal article" date="2015" name="Nature">
        <title>Complex archaea that bridge the gap between prokaryotes and eukaryotes.</title>
        <authorList>
            <person name="Spang A."/>
            <person name="Saw J.H."/>
            <person name="Jorgensen S.L."/>
            <person name="Zaremba-Niedzwiedzka K."/>
            <person name="Martijn J."/>
            <person name="Lind A.E."/>
            <person name="van Eijk R."/>
            <person name="Schleper C."/>
            <person name="Guy L."/>
            <person name="Ettema T.J."/>
        </authorList>
    </citation>
    <scope>NUCLEOTIDE SEQUENCE</scope>
</reference>
<dbReference type="AlphaFoldDB" id="A0A0F9FWU9"/>
<evidence type="ECO:0000259" key="2">
    <source>
        <dbReference type="Pfam" id="PF08450"/>
    </source>
</evidence>
<proteinExistence type="inferred from homology"/>
<name>A0A0F9FWU9_9ZZZZ</name>
<dbReference type="Pfam" id="PF08450">
    <property type="entry name" value="SGL"/>
    <property type="match status" value="1"/>
</dbReference>
<gene>
    <name evidence="3" type="ORF">LCGC14_2191490</name>
</gene>
<dbReference type="SUPFAM" id="SSF63829">
    <property type="entry name" value="Calcium-dependent phosphotriesterase"/>
    <property type="match status" value="1"/>
</dbReference>
<comment type="similarity">
    <text evidence="1">Belongs to the SMP-30/CGR1 family.</text>
</comment>